<accession>A0AAE4CA41</accession>
<keyword evidence="7" id="KW-0067">ATP-binding</keyword>
<dbReference type="CDD" id="cd16917">
    <property type="entry name" value="HATPase_UhpB-NarQ-NarX-like"/>
    <property type="match status" value="1"/>
</dbReference>
<dbReference type="GO" id="GO:0005524">
    <property type="term" value="F:ATP binding"/>
    <property type="evidence" value="ECO:0007669"/>
    <property type="project" value="UniProtKB-KW"/>
</dbReference>
<proteinExistence type="predicted"/>
<evidence type="ECO:0000313" key="12">
    <source>
        <dbReference type="EMBL" id="MDR7275459.1"/>
    </source>
</evidence>
<dbReference type="RefSeq" id="WP_310366430.1">
    <property type="nucleotide sequence ID" value="NZ_JAVDYB010000001.1"/>
</dbReference>
<keyword evidence="5" id="KW-0547">Nucleotide-binding</keyword>
<evidence type="ECO:0000256" key="4">
    <source>
        <dbReference type="ARBA" id="ARBA00022679"/>
    </source>
</evidence>
<keyword evidence="9" id="KW-0812">Transmembrane</keyword>
<feature type="transmembrane region" description="Helical" evidence="9">
    <location>
        <begin position="36"/>
        <end position="54"/>
    </location>
</feature>
<keyword evidence="3" id="KW-0597">Phosphoprotein</keyword>
<dbReference type="InterPro" id="IPR003594">
    <property type="entry name" value="HATPase_dom"/>
</dbReference>
<dbReference type="EMBL" id="JAVDYB010000001">
    <property type="protein sequence ID" value="MDR7275459.1"/>
    <property type="molecule type" value="Genomic_DNA"/>
</dbReference>
<dbReference type="InterPro" id="IPR036890">
    <property type="entry name" value="HATPase_C_sf"/>
</dbReference>
<sequence length="276" mass="28293">MRPRRALSPVLVVAVVTAVVLTLGMCSIGASGPLASVLPPVIAGAAAGAAIWAVRRARADRAAYEARLTAWAASEAVLAERLHIARDLHDIVSHGLGLITVRAAATRHLPKSPEVADALTDIEETGRQATAELRRMLGVLRAPAGALTPVDGLDDLPGIVENAGRAGLRPQLIVTDLGPVSPGVQVTVARTVREALANTARHAGPTDVRVHVHRDGPHVVVTVADGGPAPGWHATPGAGHGLAGLRERVTSLGGTLLTSAVDGGFRVTARIPDTAS</sequence>
<evidence type="ECO:0000256" key="8">
    <source>
        <dbReference type="ARBA" id="ARBA00023012"/>
    </source>
</evidence>
<dbReference type="InterPro" id="IPR011712">
    <property type="entry name" value="Sig_transdc_His_kin_sub3_dim/P"/>
</dbReference>
<protein>
    <recommendedName>
        <fullName evidence="2">histidine kinase</fullName>
        <ecNumber evidence="2">2.7.13.3</ecNumber>
    </recommendedName>
</protein>
<dbReference type="InterPro" id="IPR050482">
    <property type="entry name" value="Sensor_HK_TwoCompSys"/>
</dbReference>
<keyword evidence="6 12" id="KW-0418">Kinase</keyword>
<organism evidence="12 13">
    <name type="scientific">Catenuloplanes atrovinosus</name>
    <dbReference type="NCBI Taxonomy" id="137266"/>
    <lineage>
        <taxon>Bacteria</taxon>
        <taxon>Bacillati</taxon>
        <taxon>Actinomycetota</taxon>
        <taxon>Actinomycetes</taxon>
        <taxon>Micromonosporales</taxon>
        <taxon>Micromonosporaceae</taxon>
        <taxon>Catenuloplanes</taxon>
    </lineage>
</organism>
<dbReference type="Pfam" id="PF07730">
    <property type="entry name" value="HisKA_3"/>
    <property type="match status" value="1"/>
</dbReference>
<dbReference type="Gene3D" id="1.20.5.1930">
    <property type="match status" value="1"/>
</dbReference>
<evidence type="ECO:0000256" key="9">
    <source>
        <dbReference type="SAM" id="Phobius"/>
    </source>
</evidence>
<dbReference type="SUPFAM" id="SSF55874">
    <property type="entry name" value="ATPase domain of HSP90 chaperone/DNA topoisomerase II/histidine kinase"/>
    <property type="match status" value="1"/>
</dbReference>
<reference evidence="12" key="1">
    <citation type="submission" date="2023-07" db="EMBL/GenBank/DDBJ databases">
        <title>Sequencing the genomes of 1000 actinobacteria strains.</title>
        <authorList>
            <person name="Klenk H.-P."/>
        </authorList>
    </citation>
    <scope>NUCLEOTIDE SEQUENCE</scope>
    <source>
        <strain evidence="12">DSM 44707</strain>
    </source>
</reference>
<name>A0AAE4CA41_9ACTN</name>
<evidence type="ECO:0000256" key="1">
    <source>
        <dbReference type="ARBA" id="ARBA00000085"/>
    </source>
</evidence>
<gene>
    <name evidence="12" type="ORF">J2S41_002237</name>
</gene>
<dbReference type="PANTHER" id="PTHR24421">
    <property type="entry name" value="NITRATE/NITRITE SENSOR PROTEIN NARX-RELATED"/>
    <property type="match status" value="1"/>
</dbReference>
<keyword evidence="8" id="KW-0902">Two-component regulatory system</keyword>
<dbReference type="GO" id="GO:0046983">
    <property type="term" value="F:protein dimerization activity"/>
    <property type="evidence" value="ECO:0007669"/>
    <property type="project" value="InterPro"/>
</dbReference>
<keyword evidence="9" id="KW-0472">Membrane</keyword>
<dbReference type="Gene3D" id="3.30.565.10">
    <property type="entry name" value="Histidine kinase-like ATPase, C-terminal domain"/>
    <property type="match status" value="1"/>
</dbReference>
<feature type="domain" description="Histidine kinase/HSP90-like ATPase" evidence="10">
    <location>
        <begin position="184"/>
        <end position="274"/>
    </location>
</feature>
<evidence type="ECO:0000256" key="6">
    <source>
        <dbReference type="ARBA" id="ARBA00022777"/>
    </source>
</evidence>
<dbReference type="GO" id="GO:0016020">
    <property type="term" value="C:membrane"/>
    <property type="evidence" value="ECO:0007669"/>
    <property type="project" value="InterPro"/>
</dbReference>
<dbReference type="GO" id="GO:0000155">
    <property type="term" value="F:phosphorelay sensor kinase activity"/>
    <property type="evidence" value="ECO:0007669"/>
    <property type="project" value="InterPro"/>
</dbReference>
<evidence type="ECO:0000256" key="5">
    <source>
        <dbReference type="ARBA" id="ARBA00022741"/>
    </source>
</evidence>
<dbReference type="EC" id="2.7.13.3" evidence="2"/>
<evidence type="ECO:0000259" key="11">
    <source>
        <dbReference type="Pfam" id="PF07730"/>
    </source>
</evidence>
<comment type="catalytic activity">
    <reaction evidence="1">
        <text>ATP + protein L-histidine = ADP + protein N-phospho-L-histidine.</text>
        <dbReference type="EC" id="2.7.13.3"/>
    </reaction>
</comment>
<keyword evidence="9" id="KW-1133">Transmembrane helix</keyword>
<keyword evidence="4" id="KW-0808">Transferase</keyword>
<dbReference type="PANTHER" id="PTHR24421:SF10">
    <property type="entry name" value="NITRATE_NITRITE SENSOR PROTEIN NARQ"/>
    <property type="match status" value="1"/>
</dbReference>
<dbReference type="Proteomes" id="UP001183643">
    <property type="component" value="Unassembled WGS sequence"/>
</dbReference>
<evidence type="ECO:0000256" key="3">
    <source>
        <dbReference type="ARBA" id="ARBA00022553"/>
    </source>
</evidence>
<keyword evidence="13" id="KW-1185">Reference proteome</keyword>
<feature type="domain" description="Signal transduction histidine kinase subgroup 3 dimerisation and phosphoacceptor" evidence="11">
    <location>
        <begin position="80"/>
        <end position="143"/>
    </location>
</feature>
<dbReference type="Pfam" id="PF02518">
    <property type="entry name" value="HATPase_c"/>
    <property type="match status" value="1"/>
</dbReference>
<evidence type="ECO:0000313" key="13">
    <source>
        <dbReference type="Proteomes" id="UP001183643"/>
    </source>
</evidence>
<dbReference type="AlphaFoldDB" id="A0AAE4CA41"/>
<evidence type="ECO:0000256" key="7">
    <source>
        <dbReference type="ARBA" id="ARBA00022840"/>
    </source>
</evidence>
<comment type="caution">
    <text evidence="12">The sequence shown here is derived from an EMBL/GenBank/DDBJ whole genome shotgun (WGS) entry which is preliminary data.</text>
</comment>
<evidence type="ECO:0000259" key="10">
    <source>
        <dbReference type="Pfam" id="PF02518"/>
    </source>
</evidence>
<evidence type="ECO:0000256" key="2">
    <source>
        <dbReference type="ARBA" id="ARBA00012438"/>
    </source>
</evidence>